<comment type="caution">
    <text evidence="1">The sequence shown here is derived from an EMBL/GenBank/DDBJ whole genome shotgun (WGS) entry which is preliminary data.</text>
</comment>
<dbReference type="EMBL" id="JAFKMR010000010">
    <property type="protein sequence ID" value="MBN8743190.1"/>
    <property type="molecule type" value="Genomic_DNA"/>
</dbReference>
<protein>
    <submittedName>
        <fullName evidence="1">Uncharacterized protein</fullName>
    </submittedName>
</protein>
<proteinExistence type="predicted"/>
<dbReference type="AlphaFoldDB" id="A0A8I1MSU4"/>
<organism evidence="1 2">
    <name type="scientific">Thiomonas arsenitoxydans (strain DSM 22701 / CIP 110005 / 3As)</name>
    <dbReference type="NCBI Taxonomy" id="426114"/>
    <lineage>
        <taxon>Bacteria</taxon>
        <taxon>Pseudomonadati</taxon>
        <taxon>Pseudomonadota</taxon>
        <taxon>Betaproteobacteria</taxon>
        <taxon>Burkholderiales</taxon>
        <taxon>Thiomonas</taxon>
    </lineage>
</organism>
<reference evidence="1" key="1">
    <citation type="submission" date="2021-02" db="EMBL/GenBank/DDBJ databases">
        <title>Thiocyanate and organic carbon inputs drive convergent selection for specific autotrophic Afipia and Thiobacillus strains within complex microbiomes.</title>
        <authorList>
            <person name="Huddy R.J."/>
            <person name="Sachdeva R."/>
            <person name="Kadzinga F."/>
            <person name="Kantor R.S."/>
            <person name="Harrison S.T.L."/>
            <person name="Banfield J.F."/>
        </authorList>
    </citation>
    <scope>NUCLEOTIDE SEQUENCE</scope>
    <source>
        <strain evidence="1">SCN18_13_7_16_R3_B_64_19</strain>
    </source>
</reference>
<accession>A0A8I1MSU4</accession>
<name>A0A8I1MSU4_THIA3</name>
<sequence>MSLSYQALRRGALIGALVGVSAAGLLSPTLSQAAEVHHAGDISYLCGGVGQGSLKALQARAPEFNLGFWMVEGPQGAYLADVPIHVMQHGKTVAQFTAGGPLCYLKAPAGQYTIVGLHKQQERKIEMQTGNKNAYLRW</sequence>
<evidence type="ECO:0000313" key="1">
    <source>
        <dbReference type="EMBL" id="MBN8743190.1"/>
    </source>
</evidence>
<dbReference type="Proteomes" id="UP000664800">
    <property type="component" value="Unassembled WGS sequence"/>
</dbReference>
<dbReference type="RefSeq" id="WP_276727629.1">
    <property type="nucleotide sequence ID" value="NZ_JAFKMR010000010.1"/>
</dbReference>
<gene>
    <name evidence="1" type="ORF">J0I24_02675</name>
</gene>
<evidence type="ECO:0000313" key="2">
    <source>
        <dbReference type="Proteomes" id="UP000664800"/>
    </source>
</evidence>